<name>A0ACC3DIS8_9PEZI</name>
<comment type="caution">
    <text evidence="1">The sequence shown here is derived from an EMBL/GenBank/DDBJ whole genome shotgun (WGS) entry which is preliminary data.</text>
</comment>
<gene>
    <name evidence="1" type="ORF">LTS18_012792</name>
</gene>
<accession>A0ACC3DIS8</accession>
<dbReference type="EMBL" id="JAWDJW010003879">
    <property type="protein sequence ID" value="KAK3076519.1"/>
    <property type="molecule type" value="Genomic_DNA"/>
</dbReference>
<protein>
    <submittedName>
        <fullName evidence="1">Uncharacterized protein</fullName>
    </submittedName>
</protein>
<proteinExistence type="predicted"/>
<sequence length="261" mass="28202">MARERKEKGPQSMFDIPGMAEALPALEAQRKRDLEDWMDRHGYDLVVFPAQGDVGKADVETNAESAEYALRNGVRYSNGNRAIRHMGVPTVSVAMGVMEEKGMPVDLTFAGKAGSDVELLRFAWAFERKSMRRVPPPLTPALPTDEIAGDAKRAAYAPPPALEVKDSYVKMPHTVIVTGKVASDADVKVEAYVDGRPVSDRDVKIDSDGGIHIEAEFVPYQPKGTLYGGYAKDVEKPMIVLLATCKGGAVGHLAFASAAVS</sequence>
<reference evidence="1" key="1">
    <citation type="submission" date="2024-09" db="EMBL/GenBank/DDBJ databases">
        <title>Black Yeasts Isolated from many extreme environments.</title>
        <authorList>
            <person name="Coleine C."/>
            <person name="Stajich J.E."/>
            <person name="Selbmann L."/>
        </authorList>
    </citation>
    <scope>NUCLEOTIDE SEQUENCE</scope>
    <source>
        <strain evidence="1">CCFEE 5737</strain>
    </source>
</reference>
<evidence type="ECO:0000313" key="2">
    <source>
        <dbReference type="Proteomes" id="UP001186974"/>
    </source>
</evidence>
<organism evidence="1 2">
    <name type="scientific">Coniosporium uncinatum</name>
    <dbReference type="NCBI Taxonomy" id="93489"/>
    <lineage>
        <taxon>Eukaryota</taxon>
        <taxon>Fungi</taxon>
        <taxon>Dikarya</taxon>
        <taxon>Ascomycota</taxon>
        <taxon>Pezizomycotina</taxon>
        <taxon>Dothideomycetes</taxon>
        <taxon>Dothideomycetes incertae sedis</taxon>
        <taxon>Coniosporium</taxon>
    </lineage>
</organism>
<evidence type="ECO:0000313" key="1">
    <source>
        <dbReference type="EMBL" id="KAK3076519.1"/>
    </source>
</evidence>
<keyword evidence="2" id="KW-1185">Reference proteome</keyword>
<dbReference type="Proteomes" id="UP001186974">
    <property type="component" value="Unassembled WGS sequence"/>
</dbReference>